<evidence type="ECO:0000313" key="3">
    <source>
        <dbReference type="Proteomes" id="UP001590950"/>
    </source>
</evidence>
<feature type="region of interest" description="Disordered" evidence="1">
    <location>
        <begin position="244"/>
        <end position="277"/>
    </location>
</feature>
<feature type="compositionally biased region" description="Acidic residues" evidence="1">
    <location>
        <begin position="268"/>
        <end position="277"/>
    </location>
</feature>
<sequence>MAQEAKTIDSKSKDAGNRARGDGEGICARRSVHLDRFMGTTARVNNNRLRTKVLASESQEVGRESENFADDQCGRHLVRLQVGSYLRGICLSEPTDVDASQRYVDANWCYLNLLRVGSKLKESIQSEFDNEGTGSDGVTHDRYARCLALLRAGPKLEQNLLSELKDLDEGSKKGAGDRYARYLVFLSFEFANIDRSDNIYVASVPLQAETIGSGAKDAVKKDLEDALRHYFNLRVRRGHLGEISERGGAKNMKQSREEELADSRAEDTIAEDSSDEDEAADGYYMIGLPSDLYSVRKAPELGTYPTDEMVEVTFKQPRGYQQRRLSIYDYEAISVYPELYEYIYHDVLQCRTPEVLSTLLLQQLGSPVDGVKRILTISSHDGRVGRQLRSYMGMNLHLTGLESSFEAHATVSEETSAAYNEIYIPIDLADSSSPAVQDFMDNTDGFRAVVICEALGPNLGEVPLEVFDNALPLVVKGGHMIIVVDKKHMEGHAAFLASTDLKVVEQMVYRHRLNVWDEWICYCAIVLEKL</sequence>
<comment type="caution">
    <text evidence="2">The sequence shown here is derived from an EMBL/GenBank/DDBJ whole genome shotgun (WGS) entry which is preliminary data.</text>
</comment>
<name>A0ABR4ASW1_9LECA</name>
<protein>
    <submittedName>
        <fullName evidence="2">Uncharacterized protein</fullName>
    </submittedName>
</protein>
<accession>A0ABR4ASW1</accession>
<keyword evidence="3" id="KW-1185">Reference proteome</keyword>
<evidence type="ECO:0000313" key="2">
    <source>
        <dbReference type="EMBL" id="KAL2048656.1"/>
    </source>
</evidence>
<organism evidence="2 3">
    <name type="scientific">Stereocaulon virgatum</name>
    <dbReference type="NCBI Taxonomy" id="373712"/>
    <lineage>
        <taxon>Eukaryota</taxon>
        <taxon>Fungi</taxon>
        <taxon>Dikarya</taxon>
        <taxon>Ascomycota</taxon>
        <taxon>Pezizomycotina</taxon>
        <taxon>Lecanoromycetes</taxon>
        <taxon>OSLEUM clade</taxon>
        <taxon>Lecanoromycetidae</taxon>
        <taxon>Lecanorales</taxon>
        <taxon>Lecanorineae</taxon>
        <taxon>Stereocaulaceae</taxon>
        <taxon>Stereocaulon</taxon>
    </lineage>
</organism>
<dbReference type="Proteomes" id="UP001590950">
    <property type="component" value="Unassembled WGS sequence"/>
</dbReference>
<dbReference type="EMBL" id="JBEFKJ010000001">
    <property type="protein sequence ID" value="KAL2048656.1"/>
    <property type="molecule type" value="Genomic_DNA"/>
</dbReference>
<feature type="region of interest" description="Disordered" evidence="1">
    <location>
        <begin position="1"/>
        <end position="22"/>
    </location>
</feature>
<feature type="compositionally biased region" description="Basic and acidic residues" evidence="1">
    <location>
        <begin position="244"/>
        <end position="267"/>
    </location>
</feature>
<proteinExistence type="predicted"/>
<reference evidence="2 3" key="1">
    <citation type="submission" date="2024-09" db="EMBL/GenBank/DDBJ databases">
        <title>Rethinking Asexuality: The Enigmatic Case of Functional Sexual Genes in Lepraria (Stereocaulaceae).</title>
        <authorList>
            <person name="Doellman M."/>
            <person name="Sun Y."/>
            <person name="Barcenas-Pena A."/>
            <person name="Lumbsch H.T."/>
            <person name="Grewe F."/>
        </authorList>
    </citation>
    <scope>NUCLEOTIDE SEQUENCE [LARGE SCALE GENOMIC DNA]</scope>
    <source>
        <strain evidence="2 3">Mercado 3170</strain>
    </source>
</reference>
<evidence type="ECO:0000256" key="1">
    <source>
        <dbReference type="SAM" id="MobiDB-lite"/>
    </source>
</evidence>
<gene>
    <name evidence="2" type="ORF">N7G274_000568</name>
</gene>